<gene>
    <name evidence="1" type="ORF">HW450_07900</name>
</gene>
<dbReference type="Gene3D" id="3.30.1240.10">
    <property type="match status" value="1"/>
</dbReference>
<dbReference type="GO" id="GO:0005829">
    <property type="term" value="C:cytosol"/>
    <property type="evidence" value="ECO:0007669"/>
    <property type="project" value="TreeGrafter"/>
</dbReference>
<dbReference type="EMBL" id="CP059833">
    <property type="protein sequence ID" value="QMV84301.1"/>
    <property type="molecule type" value="Genomic_DNA"/>
</dbReference>
<dbReference type="InterPro" id="IPR036412">
    <property type="entry name" value="HAD-like_sf"/>
</dbReference>
<accession>A0A7G5FCG0</accession>
<dbReference type="PANTHER" id="PTHR10000:SF8">
    <property type="entry name" value="HAD SUPERFAMILY HYDROLASE-LIKE, TYPE 3"/>
    <property type="match status" value="1"/>
</dbReference>
<dbReference type="GO" id="GO:0016791">
    <property type="term" value="F:phosphatase activity"/>
    <property type="evidence" value="ECO:0007669"/>
    <property type="project" value="TreeGrafter"/>
</dbReference>
<dbReference type="PANTHER" id="PTHR10000">
    <property type="entry name" value="PHOSPHOSERINE PHOSPHATASE"/>
    <property type="match status" value="1"/>
</dbReference>
<name>A0A7G5FCG0_9CORY</name>
<evidence type="ECO:0000313" key="1">
    <source>
        <dbReference type="EMBL" id="QMV84301.1"/>
    </source>
</evidence>
<evidence type="ECO:0000313" key="2">
    <source>
        <dbReference type="Proteomes" id="UP000515570"/>
    </source>
</evidence>
<dbReference type="Proteomes" id="UP000515570">
    <property type="component" value="Chromosome"/>
</dbReference>
<dbReference type="InterPro" id="IPR006379">
    <property type="entry name" value="HAD-SF_hydro_IIB"/>
</dbReference>
<dbReference type="AlphaFoldDB" id="A0A7G5FCG0"/>
<sequence>MAVAVFDLDGTIYFERQLAQHICTAVEQWRRAGHLAVIATGKSPAGVRDALDGTPLQCDYVIASTGAALYDATGTYLHHSSIPTDCVRDLVDLAQGLSNVAVFACTLDSRDLRLYDSTTDSHSFVLDDFIDVDIADLPRHTITQVPFWVPHDEAKLQLLFDKISTVPTNTPVRNQDFIDIAPKGISKGAGLQWLIDHLGLHEQPIFTFGDSWNDLTMHALAHRSFSLPWSPDEVKQATDEVVDSVSDALGELLNQIP</sequence>
<keyword evidence="2" id="KW-1185">Reference proteome</keyword>
<dbReference type="RefSeq" id="WP_182385110.1">
    <property type="nucleotide sequence ID" value="NZ_CP059833.1"/>
</dbReference>
<organism evidence="1 2">
    <name type="scientific">Corynebacterium hindlerae</name>
    <dbReference type="NCBI Taxonomy" id="699041"/>
    <lineage>
        <taxon>Bacteria</taxon>
        <taxon>Bacillati</taxon>
        <taxon>Actinomycetota</taxon>
        <taxon>Actinomycetes</taxon>
        <taxon>Mycobacteriales</taxon>
        <taxon>Corynebacteriaceae</taxon>
        <taxon>Corynebacterium</taxon>
    </lineage>
</organism>
<dbReference type="Gene3D" id="3.40.50.1000">
    <property type="entry name" value="HAD superfamily/HAD-like"/>
    <property type="match status" value="1"/>
</dbReference>
<dbReference type="GO" id="GO:0000287">
    <property type="term" value="F:magnesium ion binding"/>
    <property type="evidence" value="ECO:0007669"/>
    <property type="project" value="TreeGrafter"/>
</dbReference>
<dbReference type="SUPFAM" id="SSF56784">
    <property type="entry name" value="HAD-like"/>
    <property type="match status" value="1"/>
</dbReference>
<reference evidence="1 2" key="1">
    <citation type="submission" date="2020-07" db="EMBL/GenBank/DDBJ databases">
        <title>non toxigenic Corynebacterium sp. nov from a clinical source.</title>
        <authorList>
            <person name="Bernier A.-M."/>
            <person name="Bernard K."/>
        </authorList>
    </citation>
    <scope>NUCLEOTIDE SEQUENCE [LARGE SCALE GENOMIC DNA]</scope>
    <source>
        <strain evidence="2">NML 93-0612</strain>
    </source>
</reference>
<dbReference type="NCBIfam" id="TIGR01484">
    <property type="entry name" value="HAD-SF-IIB"/>
    <property type="match status" value="1"/>
</dbReference>
<dbReference type="Pfam" id="PF08282">
    <property type="entry name" value="Hydrolase_3"/>
    <property type="match status" value="1"/>
</dbReference>
<protein>
    <submittedName>
        <fullName evidence="1">HAD family phosphatase</fullName>
    </submittedName>
</protein>
<proteinExistence type="predicted"/>
<dbReference type="InterPro" id="IPR023214">
    <property type="entry name" value="HAD_sf"/>
</dbReference>